<dbReference type="EMBL" id="LMUA01000006">
    <property type="protein sequence ID" value="KUE76843.1"/>
    <property type="molecule type" value="Genomic_DNA"/>
</dbReference>
<gene>
    <name evidence="1" type="ORF">ASJ35_06070</name>
</gene>
<dbReference type="Gene3D" id="3.40.50.1400">
    <property type="match status" value="1"/>
</dbReference>
<dbReference type="SUPFAM" id="SSF53800">
    <property type="entry name" value="Chelatase"/>
    <property type="match status" value="1"/>
</dbReference>
<evidence type="ECO:0008006" key="3">
    <source>
        <dbReference type="Google" id="ProtNLM"/>
    </source>
</evidence>
<dbReference type="Proteomes" id="UP000053433">
    <property type="component" value="Unassembled WGS sequence"/>
</dbReference>
<accession>A0A0W7TSN1</accession>
<sequence>MKQALLAVSFGTSVPRARQDIEAVERVLAAGAPERAFCRAYTSPTIRRILAERGEPVSGLPEALEALAAAGVEDVAVQPTHLLYGFEYDKLKADAAAFAGALRPAGPGAAPCRGQRKPARAGCVHGAALRAAGGRGVGAAGPWHGALRQHGLSRHADGPAPCGRAARLYGHGGGLARL</sequence>
<evidence type="ECO:0000313" key="2">
    <source>
        <dbReference type="Proteomes" id="UP000053433"/>
    </source>
</evidence>
<dbReference type="AlphaFoldDB" id="A0A0W7TSN1"/>
<dbReference type="GO" id="GO:0016852">
    <property type="term" value="F:sirohydrochlorin cobaltochelatase activity"/>
    <property type="evidence" value="ECO:0007669"/>
    <property type="project" value="InterPro"/>
</dbReference>
<reference evidence="1 2" key="1">
    <citation type="submission" date="2015-10" db="EMBL/GenBank/DDBJ databases">
        <title>A novel member of the family Ruminococcaceae isolated from human faeces.</title>
        <authorList>
            <person name="Shkoporov A.N."/>
            <person name="Chaplin A.V."/>
            <person name="Motuzova O.V."/>
            <person name="Kafarskaia L.I."/>
            <person name="Efimov B.A."/>
        </authorList>
    </citation>
    <scope>NUCLEOTIDE SEQUENCE [LARGE SCALE GENOMIC DNA]</scope>
    <source>
        <strain evidence="1 2">668</strain>
    </source>
</reference>
<protein>
    <recommendedName>
        <fullName evidence="3">Sirohydrochlorin cobaltochelatase</fullName>
    </recommendedName>
</protein>
<organism evidence="1 2">
    <name type="scientific">Ruthenibacterium lactatiformans</name>
    <dbReference type="NCBI Taxonomy" id="1550024"/>
    <lineage>
        <taxon>Bacteria</taxon>
        <taxon>Bacillati</taxon>
        <taxon>Bacillota</taxon>
        <taxon>Clostridia</taxon>
        <taxon>Eubacteriales</taxon>
        <taxon>Oscillospiraceae</taxon>
        <taxon>Ruthenibacterium</taxon>
    </lineage>
</organism>
<dbReference type="InterPro" id="IPR010388">
    <property type="entry name" value="Anaerobic_Co-chelatase"/>
</dbReference>
<proteinExistence type="predicted"/>
<dbReference type="Pfam" id="PF06180">
    <property type="entry name" value="CbiK"/>
    <property type="match status" value="1"/>
</dbReference>
<comment type="caution">
    <text evidence="1">The sequence shown here is derived from an EMBL/GenBank/DDBJ whole genome shotgun (WGS) entry which is preliminary data.</text>
</comment>
<dbReference type="GO" id="GO:0019251">
    <property type="term" value="P:anaerobic cobalamin biosynthetic process"/>
    <property type="evidence" value="ECO:0007669"/>
    <property type="project" value="InterPro"/>
</dbReference>
<evidence type="ECO:0000313" key="1">
    <source>
        <dbReference type="EMBL" id="KUE76843.1"/>
    </source>
</evidence>
<name>A0A0W7TSN1_9FIRM</name>